<evidence type="ECO:0000313" key="3">
    <source>
        <dbReference type="Proteomes" id="UP001596055"/>
    </source>
</evidence>
<keyword evidence="3" id="KW-1185">Reference proteome</keyword>
<comment type="caution">
    <text evidence="2">The sequence shown here is derived from an EMBL/GenBank/DDBJ whole genome shotgun (WGS) entry which is preliminary data.</text>
</comment>
<gene>
    <name evidence="2" type="ORF">ACFPQA_13960</name>
</gene>
<feature type="signal peptide" evidence="1">
    <location>
        <begin position="1"/>
        <end position="23"/>
    </location>
</feature>
<sequence>MFKKTLISLAVASSLGLTGCLSGGDTGANANPEYKINNPEIDGKTWPEFNPATGNLPIPNDLIFQGDDLDTIGINEADGTFKVADTKPPVTSALNMLSGASTVAPIDIAMNGIIDADSVDGQPFIVNQETGNLVLNAGIPIPNPKQNVFLLELDYASGDPLQALSLGEPPTIQLAQPFVALKGGDTSVQTVDAANTLARQAVDQYKVSVVKQSTDDGIKSVIRINLLKPLNPKKRYLVVVTKDVTANGEAITASPTYANLTDENAPINSDNLAPVRRIINKLWEPVAEGYFALPNASRSDSSLPALSSKDIAFSVSLTTSADEEILPYMAQPSKWFTDQLRSAYRLGAVRKVTGAANVLSQVAEGISLEDALASMRKSDDEVGPNDTNKNGEIDPLDFDFNRDNNLTSADFNLVSKGDTADAPFNYFDVQAAIEAAEAAYPGTLAAADPTLFGSGAPCDGDFEPGTITCGNVLASQLSALLPNIGDKGSSAQLQALNTALPAALVTPALSSVPGSDTALVLQGSISIPYYLGVPSGSDGSTINSSTWIADHALAEQLNSAFGPLGLQLAQGVKSPKTGDYASNAVNALFPFPQKTGTADQKIPLLAMLPKPDGVDGSGLPTWGGNSQVPVVVFQHGITTDRSAALSVGSALTSAGFGVVAVDLPLHGVDAQDQSDKTSGKAEEQKALASTLLTGFDAADTTDALPDQNTAANIEALIAQTYVDQTVTLVQTIYGCSQPDALKIASGTGGCGGSTANKAAATLVGFAIGAQNSVKNYTSVIPGIARTSFERHFNFTVNESGNPTPMDFDAGVGSSGSLYINLLNIFNTRDKNLESQIDLVNLIASVGSIQVDVDGNGTLINPFDGNQIYMAGHSLGTVAVSGAAAVANQSSNLPDVVATALYAPASGITRMLENSPSFAGSILNGLKAKGIEQGSKDYETFMRVVQNSIDPADPINLADDLADSGNGRVLTFNVVGTEDGNGNTLYKSDQVNVIEAENTQLNDAFPDYLAGALPLSEELGATNVVSFNGTETILASDLAYGTHSMFVLPSPNTDIADETERNADLQRQKDAFSESLLETSEFFLRGGTLLSAIPADVGRLGSPSTTPILDDKDIPTAQDVIDTDNTDEFKQLN</sequence>
<protein>
    <recommendedName>
        <fullName evidence="4">Bacterial virulence factor lipase N-terminal domain-containing protein</fullName>
    </recommendedName>
</protein>
<dbReference type="Proteomes" id="UP001596055">
    <property type="component" value="Unassembled WGS sequence"/>
</dbReference>
<proteinExistence type="predicted"/>
<evidence type="ECO:0000256" key="1">
    <source>
        <dbReference type="SAM" id="SignalP"/>
    </source>
</evidence>
<feature type="chain" id="PRO_5045417706" description="Bacterial virulence factor lipase N-terminal domain-containing protein" evidence="1">
    <location>
        <begin position="24"/>
        <end position="1132"/>
    </location>
</feature>
<reference evidence="3" key="1">
    <citation type="journal article" date="2019" name="Int. J. Syst. Evol. Microbiol.">
        <title>The Global Catalogue of Microorganisms (GCM) 10K type strain sequencing project: providing services to taxonomists for standard genome sequencing and annotation.</title>
        <authorList>
            <consortium name="The Broad Institute Genomics Platform"/>
            <consortium name="The Broad Institute Genome Sequencing Center for Infectious Disease"/>
            <person name="Wu L."/>
            <person name="Ma J."/>
        </authorList>
    </citation>
    <scope>NUCLEOTIDE SEQUENCE [LARGE SCALE GENOMIC DNA]</scope>
    <source>
        <strain evidence="3">CGMCC 4.1799</strain>
    </source>
</reference>
<evidence type="ECO:0008006" key="4">
    <source>
        <dbReference type="Google" id="ProtNLM"/>
    </source>
</evidence>
<name>A0ABW0RN65_9GAMM</name>
<dbReference type="Gene3D" id="3.40.50.1820">
    <property type="entry name" value="alpha/beta hydrolase"/>
    <property type="match status" value="1"/>
</dbReference>
<dbReference type="PROSITE" id="PS51257">
    <property type="entry name" value="PROKAR_LIPOPROTEIN"/>
    <property type="match status" value="1"/>
</dbReference>
<accession>A0ABW0RN65</accession>
<evidence type="ECO:0000313" key="2">
    <source>
        <dbReference type="EMBL" id="MFC5546166.1"/>
    </source>
</evidence>
<dbReference type="RefSeq" id="WP_248160447.1">
    <property type="nucleotide sequence ID" value="NZ_JAKZAJ010000006.1"/>
</dbReference>
<dbReference type="SUPFAM" id="SSF53474">
    <property type="entry name" value="alpha/beta-Hydrolases"/>
    <property type="match status" value="1"/>
</dbReference>
<dbReference type="EMBL" id="JBHSNL010000004">
    <property type="protein sequence ID" value="MFC5546166.1"/>
    <property type="molecule type" value="Genomic_DNA"/>
</dbReference>
<keyword evidence="1" id="KW-0732">Signal</keyword>
<organism evidence="2 3">
    <name type="scientific">Marinobacter koreensis</name>
    <dbReference type="NCBI Taxonomy" id="335974"/>
    <lineage>
        <taxon>Bacteria</taxon>
        <taxon>Pseudomonadati</taxon>
        <taxon>Pseudomonadota</taxon>
        <taxon>Gammaproteobacteria</taxon>
        <taxon>Pseudomonadales</taxon>
        <taxon>Marinobacteraceae</taxon>
        <taxon>Marinobacter</taxon>
    </lineage>
</organism>
<dbReference type="InterPro" id="IPR029058">
    <property type="entry name" value="AB_hydrolase_fold"/>
</dbReference>